<organism evidence="1 2">
    <name type="scientific">Aeromonas veronii</name>
    <dbReference type="NCBI Taxonomy" id="654"/>
    <lineage>
        <taxon>Bacteria</taxon>
        <taxon>Pseudomonadati</taxon>
        <taxon>Pseudomonadota</taxon>
        <taxon>Gammaproteobacteria</taxon>
        <taxon>Aeromonadales</taxon>
        <taxon>Aeromonadaceae</taxon>
        <taxon>Aeromonas</taxon>
    </lineage>
</organism>
<evidence type="ECO:0000313" key="2">
    <source>
        <dbReference type="Proteomes" id="UP000439123"/>
    </source>
</evidence>
<dbReference type="Proteomes" id="UP000439123">
    <property type="component" value="Unassembled WGS sequence"/>
</dbReference>
<accession>A0A653LAL3</accession>
<sequence>MLLLFQTQRLAEVTLVIGTAGTLAADKLGFADYLAQRLEIGGDLVTAPFTQGFAAHNDYLYDLTAVL</sequence>
<proteinExistence type="predicted"/>
<protein>
    <submittedName>
        <fullName evidence="1">Uncharacterized protein</fullName>
    </submittedName>
</protein>
<gene>
    <name evidence="1" type="ORF">AERO8C_70351</name>
</gene>
<dbReference type="AlphaFoldDB" id="A0A653LAL3"/>
<reference evidence="1 2" key="1">
    <citation type="submission" date="2019-10" db="EMBL/GenBank/DDBJ databases">
        <authorList>
            <person name="Karimi E."/>
        </authorList>
    </citation>
    <scope>NUCLEOTIDE SEQUENCE [LARGE SCALE GENOMIC DNA]</scope>
    <source>
        <strain evidence="1">Aeromonas sp. 8C</strain>
    </source>
</reference>
<name>A0A653LAL3_AERVE</name>
<evidence type="ECO:0000313" key="1">
    <source>
        <dbReference type="EMBL" id="VXA88723.1"/>
    </source>
</evidence>
<dbReference type="EMBL" id="CABWLC010000020">
    <property type="protein sequence ID" value="VXA88723.1"/>
    <property type="molecule type" value="Genomic_DNA"/>
</dbReference>